<evidence type="ECO:0000256" key="1">
    <source>
        <dbReference type="ARBA" id="ARBA00001947"/>
    </source>
</evidence>
<evidence type="ECO:0000259" key="10">
    <source>
        <dbReference type="Pfam" id="PF07687"/>
    </source>
</evidence>
<dbReference type="GO" id="GO:0008777">
    <property type="term" value="F:acetylornithine deacetylase activity"/>
    <property type="evidence" value="ECO:0007669"/>
    <property type="project" value="UniProtKB-EC"/>
</dbReference>
<accession>A0ABV5HZB4</accession>
<dbReference type="InterPro" id="IPR001261">
    <property type="entry name" value="ArgE/DapE_CS"/>
</dbReference>
<dbReference type="CDD" id="cd03894">
    <property type="entry name" value="M20_ArgE"/>
    <property type="match status" value="1"/>
</dbReference>
<dbReference type="NCBIfam" id="NF005710">
    <property type="entry name" value="PRK07522.1"/>
    <property type="match status" value="1"/>
</dbReference>
<dbReference type="Pfam" id="PF07687">
    <property type="entry name" value="M20_dimer"/>
    <property type="match status" value="1"/>
</dbReference>
<dbReference type="InterPro" id="IPR002933">
    <property type="entry name" value="Peptidase_M20"/>
</dbReference>
<evidence type="ECO:0000256" key="8">
    <source>
        <dbReference type="ARBA" id="ARBA00022833"/>
    </source>
</evidence>
<keyword evidence="3" id="KW-0963">Cytoplasm</keyword>
<keyword evidence="7 11" id="KW-0378">Hydrolase</keyword>
<dbReference type="InterPro" id="IPR050072">
    <property type="entry name" value="Peptidase_M20A"/>
</dbReference>
<evidence type="ECO:0000256" key="9">
    <source>
        <dbReference type="ARBA" id="ARBA00023285"/>
    </source>
</evidence>
<comment type="cofactor">
    <cofactor evidence="1">
        <name>Zn(2+)</name>
        <dbReference type="ChEBI" id="CHEBI:29105"/>
    </cofactor>
</comment>
<evidence type="ECO:0000313" key="12">
    <source>
        <dbReference type="Proteomes" id="UP001589670"/>
    </source>
</evidence>
<dbReference type="PANTHER" id="PTHR43808">
    <property type="entry name" value="ACETYLORNITHINE DEACETYLASE"/>
    <property type="match status" value="1"/>
</dbReference>
<dbReference type="NCBIfam" id="TIGR01892">
    <property type="entry name" value="AcOrn-deacetyl"/>
    <property type="match status" value="1"/>
</dbReference>
<organism evidence="11 12">
    <name type="scientific">Roseovarius ramblicola</name>
    <dbReference type="NCBI Taxonomy" id="2022336"/>
    <lineage>
        <taxon>Bacteria</taxon>
        <taxon>Pseudomonadati</taxon>
        <taxon>Pseudomonadota</taxon>
        <taxon>Alphaproteobacteria</taxon>
        <taxon>Rhodobacterales</taxon>
        <taxon>Roseobacteraceae</taxon>
        <taxon>Roseovarius</taxon>
    </lineage>
</organism>
<evidence type="ECO:0000256" key="4">
    <source>
        <dbReference type="ARBA" id="ARBA00022571"/>
    </source>
</evidence>
<dbReference type="InterPro" id="IPR036264">
    <property type="entry name" value="Bact_exopeptidase_dim_dom"/>
</dbReference>
<dbReference type="EC" id="3.5.1.16" evidence="11"/>
<evidence type="ECO:0000256" key="6">
    <source>
        <dbReference type="ARBA" id="ARBA00022723"/>
    </source>
</evidence>
<dbReference type="RefSeq" id="WP_377068321.1">
    <property type="nucleotide sequence ID" value="NZ_JBHMEC010000010.1"/>
</dbReference>
<comment type="caution">
    <text evidence="11">The sequence shown here is derived from an EMBL/GenBank/DDBJ whole genome shotgun (WGS) entry which is preliminary data.</text>
</comment>
<keyword evidence="12" id="KW-1185">Reference proteome</keyword>
<evidence type="ECO:0000256" key="5">
    <source>
        <dbReference type="ARBA" id="ARBA00022605"/>
    </source>
</evidence>
<keyword evidence="4" id="KW-0055">Arginine biosynthesis</keyword>
<gene>
    <name evidence="11" type="primary">argE</name>
    <name evidence="11" type="ORF">ACFFU4_06615</name>
</gene>
<keyword evidence="5" id="KW-0028">Amino-acid biosynthesis</keyword>
<keyword evidence="8" id="KW-0862">Zinc</keyword>
<dbReference type="SUPFAM" id="SSF53187">
    <property type="entry name" value="Zn-dependent exopeptidases"/>
    <property type="match status" value="1"/>
</dbReference>
<proteinExistence type="inferred from homology"/>
<dbReference type="PANTHER" id="PTHR43808:SF31">
    <property type="entry name" value="N-ACETYL-L-CITRULLINE DEACETYLASE"/>
    <property type="match status" value="1"/>
</dbReference>
<feature type="domain" description="Peptidase M20 dimerisation" evidence="10">
    <location>
        <begin position="175"/>
        <end position="284"/>
    </location>
</feature>
<dbReference type="Proteomes" id="UP001589670">
    <property type="component" value="Unassembled WGS sequence"/>
</dbReference>
<keyword evidence="6" id="KW-0479">Metal-binding</keyword>
<name>A0ABV5HZB4_9RHOB</name>
<reference evidence="11 12" key="1">
    <citation type="submission" date="2024-09" db="EMBL/GenBank/DDBJ databases">
        <authorList>
            <person name="Sun Q."/>
            <person name="Mori K."/>
        </authorList>
    </citation>
    <scope>NUCLEOTIDE SEQUENCE [LARGE SCALE GENOMIC DNA]</scope>
    <source>
        <strain evidence="11 12">CECT 9424</strain>
    </source>
</reference>
<dbReference type="PROSITE" id="PS00759">
    <property type="entry name" value="ARGE_DAPE_CPG2_2"/>
    <property type="match status" value="1"/>
</dbReference>
<evidence type="ECO:0000256" key="7">
    <source>
        <dbReference type="ARBA" id="ARBA00022801"/>
    </source>
</evidence>
<comment type="similarity">
    <text evidence="2">Belongs to the peptidase M20A family. ArgE subfamily.</text>
</comment>
<dbReference type="SUPFAM" id="SSF55031">
    <property type="entry name" value="Bacterial exopeptidase dimerisation domain"/>
    <property type="match status" value="1"/>
</dbReference>
<keyword evidence="9" id="KW-0170">Cobalt</keyword>
<dbReference type="InterPro" id="IPR011650">
    <property type="entry name" value="Peptidase_M20_dimer"/>
</dbReference>
<protein>
    <submittedName>
        <fullName evidence="11">Acetylornithine deacetylase</fullName>
        <ecNumber evidence="11">3.5.1.16</ecNumber>
    </submittedName>
</protein>
<evidence type="ECO:0000256" key="2">
    <source>
        <dbReference type="ARBA" id="ARBA00005691"/>
    </source>
</evidence>
<dbReference type="Pfam" id="PF01546">
    <property type="entry name" value="Peptidase_M20"/>
    <property type="match status" value="1"/>
</dbReference>
<evidence type="ECO:0000256" key="3">
    <source>
        <dbReference type="ARBA" id="ARBA00022490"/>
    </source>
</evidence>
<dbReference type="Gene3D" id="3.40.630.10">
    <property type="entry name" value="Zn peptidases"/>
    <property type="match status" value="1"/>
</dbReference>
<dbReference type="EMBL" id="JBHMEC010000010">
    <property type="protein sequence ID" value="MFB9149424.1"/>
    <property type="molecule type" value="Genomic_DNA"/>
</dbReference>
<dbReference type="InterPro" id="IPR010169">
    <property type="entry name" value="AcOrn-deacetyl"/>
</dbReference>
<evidence type="ECO:0000313" key="11">
    <source>
        <dbReference type="EMBL" id="MFB9149424.1"/>
    </source>
</evidence>
<sequence length="387" mass="41987">MSTQLADTVALLRELVAFPTISEVSNLDMIAWLGHRLESCGARVDIFHDEIGHKANLFATLGPERDGGIVLSGHSDVVPVAEQDWASDPFELIEHDGRLYGRGTCDMKGFIATAVSMAPLLAKRATARPLHFAFTYDEEVGCLGGQALIDSLSARGIRPGVAIIGEPTSMRVIEGHKGCYEYTTRFYGQAGHGSAPERGVNAVEYAVRYVNRLLELAEALRARAPEGSRFDPPWSTINTGSVKGGVAHNVIASNAAVEWEMRPVQRSDAEFVKDDLRRYCEEMLLPRMCAIFPDAAITTEVIGEVDGLEPATLNEARDIVMDLTGADAPELVPFGTEAGLFQSYGTSAVVCGPGSIEQAHKPDEFISLDQLQNCIDMLWHLGDKLDA</sequence>
<dbReference type="Gene3D" id="3.30.70.360">
    <property type="match status" value="1"/>
</dbReference>